<evidence type="ECO:0000313" key="3">
    <source>
        <dbReference type="Proteomes" id="UP000515856"/>
    </source>
</evidence>
<protein>
    <recommendedName>
        <fullName evidence="4">YitT family protein</fullName>
    </recommendedName>
</protein>
<reference evidence="2 3" key="1">
    <citation type="submission" date="2020-08" db="EMBL/GenBank/DDBJ databases">
        <authorList>
            <person name="Liu C."/>
            <person name="Sun Q."/>
        </authorList>
    </citation>
    <scope>NUCLEOTIDE SEQUENCE [LARGE SCALE GENOMIC DNA]</scope>
    <source>
        <strain evidence="2 3">NSJ-61</strain>
    </source>
</reference>
<dbReference type="PROSITE" id="PS51257">
    <property type="entry name" value="PROKAR_LIPOPROTEIN"/>
    <property type="match status" value="1"/>
</dbReference>
<feature type="transmembrane region" description="Helical" evidence="1">
    <location>
        <begin position="42"/>
        <end position="65"/>
    </location>
</feature>
<evidence type="ECO:0000256" key="1">
    <source>
        <dbReference type="SAM" id="Phobius"/>
    </source>
</evidence>
<keyword evidence="1" id="KW-1133">Transmembrane helix</keyword>
<dbReference type="EMBL" id="CP060636">
    <property type="protein sequence ID" value="QNM13475.1"/>
    <property type="molecule type" value="Genomic_DNA"/>
</dbReference>
<gene>
    <name evidence="2" type="ORF">H9Q80_05875</name>
</gene>
<feature type="transmembrane region" description="Helical" evidence="1">
    <location>
        <begin position="103"/>
        <end position="126"/>
    </location>
</feature>
<dbReference type="PANTHER" id="PTHR40078">
    <property type="entry name" value="INTEGRAL MEMBRANE PROTEIN-RELATED"/>
    <property type="match status" value="1"/>
</dbReference>
<keyword evidence="1" id="KW-0812">Transmembrane</keyword>
<proteinExistence type="predicted"/>
<sequence>MKKYIVILFGFMIVGFGCALTIKANVGMGAWDAFAKSFSDIIGIEVGTAGIIFNCMCVIGQLILLRKNFTFQHLLQVPFCMVLGVIVNFAASTVFTFEVTSIWQGILLYLLANMICALGVSMVMLINKVTMALEGFCMVLSRIFPIEFHKVRQLADIISIAGVILLTIVFPIPLSLGIGTVLGMLIFGPTLGIFMKLLHPIFLKLNLIDSLVEKQFEQP</sequence>
<name>A0A7G9GRP3_9FIRM</name>
<evidence type="ECO:0008006" key="4">
    <source>
        <dbReference type="Google" id="ProtNLM"/>
    </source>
</evidence>
<dbReference type="Pfam" id="PF19700">
    <property type="entry name" value="DUF6198"/>
    <property type="match status" value="1"/>
</dbReference>
<feature type="transmembrane region" description="Helical" evidence="1">
    <location>
        <begin position="178"/>
        <end position="198"/>
    </location>
</feature>
<dbReference type="PANTHER" id="PTHR40078:SF1">
    <property type="entry name" value="INTEGRAL MEMBRANE PROTEIN"/>
    <property type="match status" value="1"/>
</dbReference>
<organism evidence="2 3">
    <name type="scientific">[Eubacterium] hominis</name>
    <dbReference type="NCBI Taxonomy" id="2764325"/>
    <lineage>
        <taxon>Bacteria</taxon>
        <taxon>Bacillati</taxon>
        <taxon>Bacillota</taxon>
        <taxon>Erysipelotrichia</taxon>
        <taxon>Erysipelotrichales</taxon>
        <taxon>Erysipelotrichaceae</taxon>
        <taxon>Amedibacillus</taxon>
    </lineage>
</organism>
<dbReference type="RefSeq" id="WP_117570336.1">
    <property type="nucleotide sequence ID" value="NZ_CP060636.1"/>
</dbReference>
<keyword evidence="1" id="KW-0472">Membrane</keyword>
<evidence type="ECO:0000313" key="2">
    <source>
        <dbReference type="EMBL" id="QNM13475.1"/>
    </source>
</evidence>
<keyword evidence="3" id="KW-1185">Reference proteome</keyword>
<feature type="transmembrane region" description="Helical" evidence="1">
    <location>
        <begin position="5"/>
        <end position="22"/>
    </location>
</feature>
<accession>A0A7G9GRP3</accession>
<feature type="transmembrane region" description="Helical" evidence="1">
    <location>
        <begin position="154"/>
        <end position="172"/>
    </location>
</feature>
<dbReference type="Proteomes" id="UP000515856">
    <property type="component" value="Chromosome"/>
</dbReference>
<dbReference type="KEGG" id="ehn:H9Q80_05875"/>
<feature type="transmembrane region" description="Helical" evidence="1">
    <location>
        <begin position="77"/>
        <end position="97"/>
    </location>
</feature>
<dbReference type="InterPro" id="IPR038750">
    <property type="entry name" value="YczE/YyaS-like"/>
</dbReference>
<dbReference type="AlphaFoldDB" id="A0A7G9GRP3"/>